<sequence length="159" mass="18180">MNTFAKCLVVAGAAVLASCSITPYPEQVKVDDRSQYLYLRGNFTWWDIEEHAKVERVEGQVYKAKVELIADGQPYEFKFADENWSLGANCGYYDKADQQVVIGQKSNANCNAKFEPFKFTPKVTAQYNFFIDFSDVNLPKVWVEKAPEENLIQQLVPDF</sequence>
<proteinExistence type="predicted"/>
<evidence type="ECO:0000313" key="1">
    <source>
        <dbReference type="EMBL" id="EWH08912.1"/>
    </source>
</evidence>
<dbReference type="Proteomes" id="UP000019276">
    <property type="component" value="Unassembled WGS sequence"/>
</dbReference>
<dbReference type="OrthoDB" id="6196650at2"/>
<gene>
    <name evidence="1" type="ORF">DS2_14924</name>
</gene>
<accession>W7QIZ1</accession>
<protein>
    <recommendedName>
        <fullName evidence="3">Pullulanase</fullName>
    </recommendedName>
</protein>
<dbReference type="RefSeq" id="WP_035015635.1">
    <property type="nucleotide sequence ID" value="NZ_ARZY01000033.1"/>
</dbReference>
<evidence type="ECO:0000313" key="2">
    <source>
        <dbReference type="Proteomes" id="UP000019276"/>
    </source>
</evidence>
<dbReference type="EMBL" id="ARZY01000033">
    <property type="protein sequence ID" value="EWH08912.1"/>
    <property type="molecule type" value="Genomic_DNA"/>
</dbReference>
<dbReference type="PROSITE" id="PS51257">
    <property type="entry name" value="PROKAR_LIPOPROTEIN"/>
    <property type="match status" value="1"/>
</dbReference>
<dbReference type="AlphaFoldDB" id="W7QIZ1"/>
<organism evidence="1 2">
    <name type="scientific">Catenovulum agarivorans DS-2</name>
    <dbReference type="NCBI Taxonomy" id="1328313"/>
    <lineage>
        <taxon>Bacteria</taxon>
        <taxon>Pseudomonadati</taxon>
        <taxon>Pseudomonadota</taxon>
        <taxon>Gammaproteobacteria</taxon>
        <taxon>Alteromonadales</taxon>
        <taxon>Alteromonadaceae</taxon>
        <taxon>Catenovulum</taxon>
    </lineage>
</organism>
<evidence type="ECO:0008006" key="3">
    <source>
        <dbReference type="Google" id="ProtNLM"/>
    </source>
</evidence>
<name>W7QIZ1_9ALTE</name>
<dbReference type="PATRIC" id="fig|1328313.3.peg.3044"/>
<dbReference type="eggNOG" id="ENOG5032VC0">
    <property type="taxonomic scope" value="Bacteria"/>
</dbReference>
<keyword evidence="2" id="KW-1185">Reference proteome</keyword>
<reference evidence="1 2" key="1">
    <citation type="journal article" date="2014" name="Genome Announc.">
        <title>Draft Genome Sequence of the Agar-Degrading Bacterium Catenovulum sp. Strain DS-2, Isolated from Intestines of Haliotis diversicolor.</title>
        <authorList>
            <person name="Shan D."/>
            <person name="Li X."/>
            <person name="Gu Z."/>
            <person name="Wei G."/>
            <person name="Gao Z."/>
            <person name="Shao Z."/>
        </authorList>
    </citation>
    <scope>NUCLEOTIDE SEQUENCE [LARGE SCALE GENOMIC DNA]</scope>
    <source>
        <strain evidence="1 2">DS-2</strain>
    </source>
</reference>
<comment type="caution">
    <text evidence="1">The sequence shown here is derived from an EMBL/GenBank/DDBJ whole genome shotgun (WGS) entry which is preliminary data.</text>
</comment>
<dbReference type="STRING" id="1328313.DS2_14924"/>